<feature type="domain" description="Fe2OG dioxygenase" evidence="4">
    <location>
        <begin position="1"/>
        <end position="97"/>
    </location>
</feature>
<name>A0A445B6P5_ARAHY</name>
<proteinExistence type="predicted"/>
<dbReference type="Gene3D" id="2.60.120.330">
    <property type="entry name" value="B-lactam Antibiotic, Isopenicillin N Synthase, Chain"/>
    <property type="match status" value="1"/>
</dbReference>
<dbReference type="GO" id="GO:0031418">
    <property type="term" value="F:L-ascorbic acid binding"/>
    <property type="evidence" value="ECO:0007669"/>
    <property type="project" value="UniProtKB-KW"/>
</dbReference>
<accession>A0A445B6P5</accession>
<evidence type="ECO:0000256" key="1">
    <source>
        <dbReference type="ARBA" id="ARBA00022723"/>
    </source>
</evidence>
<dbReference type="InterPro" id="IPR005123">
    <property type="entry name" value="Oxoglu/Fe-dep_dioxygenase_dom"/>
</dbReference>
<dbReference type="InterPro" id="IPR050295">
    <property type="entry name" value="Plant_2OG-oxidoreductases"/>
</dbReference>
<dbReference type="EMBL" id="SDMP01000010">
    <property type="protein sequence ID" value="RYR34375.1"/>
    <property type="molecule type" value="Genomic_DNA"/>
</dbReference>
<evidence type="ECO:0000313" key="5">
    <source>
        <dbReference type="EMBL" id="RYR34375.1"/>
    </source>
</evidence>
<protein>
    <recommendedName>
        <fullName evidence="4">Fe2OG dioxygenase domain-containing protein</fullName>
    </recommendedName>
</protein>
<dbReference type="PANTHER" id="PTHR47991">
    <property type="entry name" value="OXOGLUTARATE/IRON-DEPENDENT DIOXYGENASE"/>
    <property type="match status" value="1"/>
</dbReference>
<dbReference type="GO" id="GO:0046872">
    <property type="term" value="F:metal ion binding"/>
    <property type="evidence" value="ECO:0007669"/>
    <property type="project" value="UniProtKB-KW"/>
</dbReference>
<dbReference type="SUPFAM" id="SSF51197">
    <property type="entry name" value="Clavaminate synthase-like"/>
    <property type="match status" value="1"/>
</dbReference>
<evidence type="ECO:0000259" key="4">
    <source>
        <dbReference type="PROSITE" id="PS51471"/>
    </source>
</evidence>
<dbReference type="InterPro" id="IPR044861">
    <property type="entry name" value="IPNS-like_FE2OG_OXY"/>
</dbReference>
<keyword evidence="2" id="KW-0847">Vitamin C</keyword>
<evidence type="ECO:0000256" key="3">
    <source>
        <dbReference type="ARBA" id="ARBA00023004"/>
    </source>
</evidence>
<keyword evidence="1" id="KW-0479">Metal-binding</keyword>
<dbReference type="InterPro" id="IPR027443">
    <property type="entry name" value="IPNS-like_sf"/>
</dbReference>
<dbReference type="AlphaFoldDB" id="A0A445B6P5"/>
<comment type="caution">
    <text evidence="5">The sequence shown here is derived from an EMBL/GenBank/DDBJ whole genome shotgun (WGS) entry which is preliminary data.</text>
</comment>
<keyword evidence="3" id="KW-0408">Iron</keyword>
<reference evidence="5 6" key="1">
    <citation type="submission" date="2019-01" db="EMBL/GenBank/DDBJ databases">
        <title>Sequencing of cultivated peanut Arachis hypogaea provides insights into genome evolution and oil improvement.</title>
        <authorList>
            <person name="Chen X."/>
        </authorList>
    </citation>
    <scope>NUCLEOTIDE SEQUENCE [LARGE SCALE GENOMIC DNA]</scope>
    <source>
        <strain evidence="6">cv. Fuhuasheng</strain>
        <tissue evidence="5">Leaves</tissue>
    </source>
</reference>
<evidence type="ECO:0000313" key="6">
    <source>
        <dbReference type="Proteomes" id="UP000289738"/>
    </source>
</evidence>
<sequence>MRLNYYPPCPQPENVIGLKPHSDAGSLTILLQANEVDGLQIRKDGMLMPITPVSNAFIINVGDILEILTNGIYRSIEHRVTINSKKERISIATFHKPQMNKVISPIESLVTFERLALFRRINVADYYKKYFSRQLQEKSVPNDVRIKSNNCVHKIL</sequence>
<dbReference type="Proteomes" id="UP000289738">
    <property type="component" value="Chromosome A10"/>
</dbReference>
<dbReference type="Pfam" id="PF03171">
    <property type="entry name" value="2OG-FeII_Oxy"/>
    <property type="match status" value="1"/>
</dbReference>
<keyword evidence="6" id="KW-1185">Reference proteome</keyword>
<evidence type="ECO:0000256" key="2">
    <source>
        <dbReference type="ARBA" id="ARBA00022896"/>
    </source>
</evidence>
<gene>
    <name evidence="5" type="ORF">Ahy_A10g049201</name>
</gene>
<dbReference type="STRING" id="3818.A0A445B6P5"/>
<organism evidence="5 6">
    <name type="scientific">Arachis hypogaea</name>
    <name type="common">Peanut</name>
    <dbReference type="NCBI Taxonomy" id="3818"/>
    <lineage>
        <taxon>Eukaryota</taxon>
        <taxon>Viridiplantae</taxon>
        <taxon>Streptophyta</taxon>
        <taxon>Embryophyta</taxon>
        <taxon>Tracheophyta</taxon>
        <taxon>Spermatophyta</taxon>
        <taxon>Magnoliopsida</taxon>
        <taxon>eudicotyledons</taxon>
        <taxon>Gunneridae</taxon>
        <taxon>Pentapetalae</taxon>
        <taxon>rosids</taxon>
        <taxon>fabids</taxon>
        <taxon>Fabales</taxon>
        <taxon>Fabaceae</taxon>
        <taxon>Papilionoideae</taxon>
        <taxon>50 kb inversion clade</taxon>
        <taxon>dalbergioids sensu lato</taxon>
        <taxon>Dalbergieae</taxon>
        <taxon>Pterocarpus clade</taxon>
        <taxon>Arachis</taxon>
    </lineage>
</organism>
<dbReference type="PROSITE" id="PS51471">
    <property type="entry name" value="FE2OG_OXY"/>
    <property type="match status" value="1"/>
</dbReference>